<protein>
    <submittedName>
        <fullName evidence="2">Uncharacterized protein</fullName>
    </submittedName>
</protein>
<keyword evidence="3" id="KW-1185">Reference proteome</keyword>
<dbReference type="Proteomes" id="UP001610563">
    <property type="component" value="Unassembled WGS sequence"/>
</dbReference>
<evidence type="ECO:0000256" key="1">
    <source>
        <dbReference type="SAM" id="Phobius"/>
    </source>
</evidence>
<proteinExistence type="predicted"/>
<name>A0ABR4GH16_9EURO</name>
<accession>A0ABR4GH16</accession>
<comment type="caution">
    <text evidence="2">The sequence shown here is derived from an EMBL/GenBank/DDBJ whole genome shotgun (WGS) entry which is preliminary data.</text>
</comment>
<feature type="transmembrane region" description="Helical" evidence="1">
    <location>
        <begin position="37"/>
        <end position="61"/>
    </location>
</feature>
<dbReference type="EMBL" id="JBFTWV010000013">
    <property type="protein sequence ID" value="KAL2798337.1"/>
    <property type="molecule type" value="Genomic_DNA"/>
</dbReference>
<organism evidence="2 3">
    <name type="scientific">Aspergillus keveii</name>
    <dbReference type="NCBI Taxonomy" id="714993"/>
    <lineage>
        <taxon>Eukaryota</taxon>
        <taxon>Fungi</taxon>
        <taxon>Dikarya</taxon>
        <taxon>Ascomycota</taxon>
        <taxon>Pezizomycotina</taxon>
        <taxon>Eurotiomycetes</taxon>
        <taxon>Eurotiomycetidae</taxon>
        <taxon>Eurotiales</taxon>
        <taxon>Aspergillaceae</taxon>
        <taxon>Aspergillus</taxon>
        <taxon>Aspergillus subgen. Nidulantes</taxon>
    </lineage>
</organism>
<reference evidence="2 3" key="1">
    <citation type="submission" date="2024-07" db="EMBL/GenBank/DDBJ databases">
        <title>Section-level genome sequencing and comparative genomics of Aspergillus sections Usti and Cavernicolus.</title>
        <authorList>
            <consortium name="Lawrence Berkeley National Laboratory"/>
            <person name="Nybo J.L."/>
            <person name="Vesth T.C."/>
            <person name="Theobald S."/>
            <person name="Frisvad J.C."/>
            <person name="Larsen T.O."/>
            <person name="Kjaerboelling I."/>
            <person name="Rothschild-Mancinelli K."/>
            <person name="Lyhne E.K."/>
            <person name="Kogle M.E."/>
            <person name="Barry K."/>
            <person name="Clum A."/>
            <person name="Na H."/>
            <person name="Ledsgaard L."/>
            <person name="Lin J."/>
            <person name="Lipzen A."/>
            <person name="Kuo A."/>
            <person name="Riley R."/>
            <person name="Mondo S."/>
            <person name="Labutti K."/>
            <person name="Haridas S."/>
            <person name="Pangalinan J."/>
            <person name="Salamov A.A."/>
            <person name="Simmons B.A."/>
            <person name="Magnuson J.K."/>
            <person name="Chen J."/>
            <person name="Drula E."/>
            <person name="Henrissat B."/>
            <person name="Wiebenga A."/>
            <person name="Lubbers R.J."/>
            <person name="Gomes A.C."/>
            <person name="Makela M.R."/>
            <person name="Stajich J."/>
            <person name="Grigoriev I.V."/>
            <person name="Mortensen U.H."/>
            <person name="De Vries R.P."/>
            <person name="Baker S.E."/>
            <person name="Andersen M.R."/>
        </authorList>
    </citation>
    <scope>NUCLEOTIDE SEQUENCE [LARGE SCALE GENOMIC DNA]</scope>
    <source>
        <strain evidence="2 3">CBS 209.92</strain>
    </source>
</reference>
<sequence>MYARLLTYESYTPISLLSYSFHPSVISFAYRCVGIGLWRAGVFASAGLLGPGVHAGFLFWLNNRLDKLIHHTYCCMYIYGRDFRRGKHEYKRLMSSSSHRECYYIAFFSTG</sequence>
<gene>
    <name evidence="2" type="ORF">BJX66DRAFT_44528</name>
</gene>
<keyword evidence="1" id="KW-0472">Membrane</keyword>
<keyword evidence="1" id="KW-0812">Transmembrane</keyword>
<keyword evidence="1" id="KW-1133">Transmembrane helix</keyword>
<evidence type="ECO:0000313" key="2">
    <source>
        <dbReference type="EMBL" id="KAL2798337.1"/>
    </source>
</evidence>
<evidence type="ECO:0000313" key="3">
    <source>
        <dbReference type="Proteomes" id="UP001610563"/>
    </source>
</evidence>